<dbReference type="GeneID" id="13062327"/>
<dbReference type="OrthoDB" id="85618at2157"/>
<evidence type="ECO:0000313" key="9">
    <source>
        <dbReference type="EMBL" id="AFL66537.1"/>
    </source>
</evidence>
<dbReference type="HOGENOM" id="CLU_032023_0_0_2"/>
<keyword evidence="2" id="KW-0328">Glycosyltransferase</keyword>
<feature type="domain" description="ArnT-like N-terminal" evidence="8">
    <location>
        <begin position="162"/>
        <end position="294"/>
    </location>
</feature>
<proteinExistence type="predicted"/>
<evidence type="ECO:0000256" key="4">
    <source>
        <dbReference type="ARBA" id="ARBA00022692"/>
    </source>
</evidence>
<feature type="transmembrane region" description="Helical" evidence="7">
    <location>
        <begin position="449"/>
        <end position="472"/>
    </location>
</feature>
<reference evidence="9 10" key="1">
    <citation type="journal article" date="2012" name="J. Bacteriol.">
        <title>Complete Genome Sequence of Desulfurococcus fermentans, a Hyperthermophilic Cellulolytic Crenarchaeon Isolated from a Freshwater Hot Spring in Kamchatka, Russia.</title>
        <authorList>
            <person name="Susanti D."/>
            <person name="Johnson E.F."/>
            <person name="Rodriguez J.R."/>
            <person name="Anderson I."/>
            <person name="Perevalova A.A."/>
            <person name="Kyrpides N."/>
            <person name="Lucas S."/>
            <person name="Han J."/>
            <person name="Lapidus A."/>
            <person name="Cheng J.F."/>
            <person name="Goodwin L."/>
            <person name="Pitluck S."/>
            <person name="Mavrommatis K."/>
            <person name="Peters L."/>
            <person name="Land M.L."/>
            <person name="Hauser L."/>
            <person name="Gopalan V."/>
            <person name="Chan P.P."/>
            <person name="Lowe T.M."/>
            <person name="Atomi H."/>
            <person name="Bonch-Osmolovskaya E.A."/>
            <person name="Woyke T."/>
            <person name="Mukhopadhyay B."/>
        </authorList>
    </citation>
    <scope>NUCLEOTIDE SEQUENCE [LARGE SCALE GENOMIC DNA]</scope>
    <source>
        <strain evidence="9 10">DSM 16532</strain>
    </source>
</reference>
<dbReference type="GO" id="GO:0006493">
    <property type="term" value="P:protein O-linked glycosylation"/>
    <property type="evidence" value="ECO:0007669"/>
    <property type="project" value="InterPro"/>
</dbReference>
<keyword evidence="4 7" id="KW-0812">Transmembrane</keyword>
<feature type="transmembrane region" description="Helical" evidence="7">
    <location>
        <begin position="319"/>
        <end position="338"/>
    </location>
</feature>
<evidence type="ECO:0000256" key="3">
    <source>
        <dbReference type="ARBA" id="ARBA00022679"/>
    </source>
</evidence>
<dbReference type="GO" id="GO:0012505">
    <property type="term" value="C:endomembrane system"/>
    <property type="evidence" value="ECO:0007669"/>
    <property type="project" value="UniProtKB-SubCell"/>
</dbReference>
<feature type="transmembrane region" description="Helical" evidence="7">
    <location>
        <begin position="274"/>
        <end position="298"/>
    </location>
</feature>
<dbReference type="GO" id="GO:0016020">
    <property type="term" value="C:membrane"/>
    <property type="evidence" value="ECO:0007669"/>
    <property type="project" value="InterPro"/>
</dbReference>
<dbReference type="RefSeq" id="WP_014767438.1">
    <property type="nucleotide sequence ID" value="NC_018001.1"/>
</dbReference>
<keyword evidence="5 7" id="KW-1133">Transmembrane helix</keyword>
<dbReference type="eggNOG" id="arCOG00561">
    <property type="taxonomic scope" value="Archaea"/>
</dbReference>
<dbReference type="EMBL" id="CP003321">
    <property type="protein sequence ID" value="AFL66537.1"/>
    <property type="molecule type" value="Genomic_DNA"/>
</dbReference>
<organism evidence="9 10">
    <name type="scientific">Desulfurococcus amylolyticus DSM 16532</name>
    <dbReference type="NCBI Taxonomy" id="768672"/>
    <lineage>
        <taxon>Archaea</taxon>
        <taxon>Thermoproteota</taxon>
        <taxon>Thermoprotei</taxon>
        <taxon>Desulfurococcales</taxon>
        <taxon>Desulfurococcaceae</taxon>
        <taxon>Desulfurococcus</taxon>
    </lineage>
</organism>
<accession>I3XRG3</accession>
<comment type="subcellular location">
    <subcellularLocation>
        <location evidence="1">Endomembrane system</location>
        <topology evidence="1">Multi-pass membrane protein</topology>
    </subcellularLocation>
</comment>
<feature type="transmembrane region" description="Helical" evidence="7">
    <location>
        <begin position="401"/>
        <end position="418"/>
    </location>
</feature>
<feature type="transmembrane region" description="Helical" evidence="7">
    <location>
        <begin position="238"/>
        <end position="262"/>
    </location>
</feature>
<evidence type="ECO:0000313" key="10">
    <source>
        <dbReference type="Proteomes" id="UP000006175"/>
    </source>
</evidence>
<keyword evidence="10" id="KW-1185">Reference proteome</keyword>
<evidence type="ECO:0000256" key="5">
    <source>
        <dbReference type="ARBA" id="ARBA00022989"/>
    </source>
</evidence>
<evidence type="ECO:0000256" key="1">
    <source>
        <dbReference type="ARBA" id="ARBA00004127"/>
    </source>
</evidence>
<evidence type="ECO:0000256" key="7">
    <source>
        <dbReference type="SAM" id="Phobius"/>
    </source>
</evidence>
<dbReference type="KEGG" id="dfd:Desfe_0636"/>
<keyword evidence="6 7" id="KW-0472">Membrane</keyword>
<dbReference type="GO" id="GO:0000030">
    <property type="term" value="F:mannosyltransferase activity"/>
    <property type="evidence" value="ECO:0007669"/>
    <property type="project" value="InterPro"/>
</dbReference>
<evidence type="ECO:0000256" key="2">
    <source>
        <dbReference type="ARBA" id="ARBA00022676"/>
    </source>
</evidence>
<evidence type="ECO:0000259" key="8">
    <source>
        <dbReference type="Pfam" id="PF02366"/>
    </source>
</evidence>
<feature type="transmembrane region" description="Helical" evidence="7">
    <location>
        <begin position="425"/>
        <end position="443"/>
    </location>
</feature>
<feature type="transmembrane region" description="Helical" evidence="7">
    <location>
        <begin position="189"/>
        <end position="212"/>
    </location>
</feature>
<gene>
    <name evidence="9" type="ORF">Desfe_0636</name>
</gene>
<protein>
    <submittedName>
        <fullName evidence="9">Glycosyl transferase family 39</fullName>
    </submittedName>
</protein>
<name>I3XRG3_DESAM</name>
<dbReference type="AlphaFoldDB" id="I3XRG3"/>
<dbReference type="UniPathway" id="UPA00378"/>
<keyword evidence="3 9" id="KW-0808">Transferase</keyword>
<dbReference type="Pfam" id="PF02366">
    <property type="entry name" value="PMT"/>
    <property type="match status" value="1"/>
</dbReference>
<dbReference type="InterPro" id="IPR003342">
    <property type="entry name" value="ArnT-like_N"/>
</dbReference>
<sequence>MILLCFVAYRLVYIDLHLSLSPGSYRESYVSDEVWYVTSARNILVKLFGVNTLNTWLGDGLRCTLILGGRPNETLVNELCGTGSCRILDSGYTGVEYTYATVTWDESSSTTIPVPLGSGLNAVYVELYDGLEPVAEKAGSIGYNITGYICGWALPDKNRINEYLNLEHPPLGKYIIGLSLLLGDNPFTWRLPSIISTTLLFLLGYTVALYILRGITSEPLARLLALATPLLMLTDNSYFTVGALAMLDSFLALFTLLGLYMLVKHGYASLGRRVARMLIFSLAGCVKASGLFAVPGDFIEGLLNKRDALTRVRNGFSQLLLYFTIYPLILLVLSYPFINAMGWSAWFKTSIEASIRWHTGVKTTSGPITSSPLDWMLGSNSFYMWLDASTGELVRCSGQPIIYLTALIAGLVFSPWIIEQDVLRRVLLLYLSILSGYTFLYLVGNKSLYSFYIIHFAPVSTILLVSITVYMLKSTYSWLGKRRDEG</sequence>
<evidence type="ECO:0000256" key="6">
    <source>
        <dbReference type="ARBA" id="ARBA00023136"/>
    </source>
</evidence>
<dbReference type="Proteomes" id="UP000006175">
    <property type="component" value="Chromosome"/>
</dbReference>